<organism evidence="1 2">
    <name type="scientific">Rhizopus delemar (strain RA 99-880 / ATCC MYA-4621 / FGSC 9543 / NRRL 43880)</name>
    <name type="common">Mucormycosis agent</name>
    <name type="synonym">Rhizopus arrhizus var. delemar</name>
    <dbReference type="NCBI Taxonomy" id="246409"/>
    <lineage>
        <taxon>Eukaryota</taxon>
        <taxon>Fungi</taxon>
        <taxon>Fungi incertae sedis</taxon>
        <taxon>Mucoromycota</taxon>
        <taxon>Mucoromycotina</taxon>
        <taxon>Mucoromycetes</taxon>
        <taxon>Mucorales</taxon>
        <taxon>Mucorineae</taxon>
        <taxon>Rhizopodaceae</taxon>
        <taxon>Rhizopus</taxon>
    </lineage>
</organism>
<reference evidence="1 2" key="1">
    <citation type="journal article" date="2009" name="PLoS Genet.">
        <title>Genomic analysis of the basal lineage fungus Rhizopus oryzae reveals a whole-genome duplication.</title>
        <authorList>
            <person name="Ma L.-J."/>
            <person name="Ibrahim A.S."/>
            <person name="Skory C."/>
            <person name="Grabherr M.G."/>
            <person name="Burger G."/>
            <person name="Butler M."/>
            <person name="Elias M."/>
            <person name="Idnurm A."/>
            <person name="Lang B.F."/>
            <person name="Sone T."/>
            <person name="Abe A."/>
            <person name="Calvo S.E."/>
            <person name="Corrochano L.M."/>
            <person name="Engels R."/>
            <person name="Fu J."/>
            <person name="Hansberg W."/>
            <person name="Kim J.-M."/>
            <person name="Kodira C.D."/>
            <person name="Koehrsen M.J."/>
            <person name="Liu B."/>
            <person name="Miranda-Saavedra D."/>
            <person name="O'Leary S."/>
            <person name="Ortiz-Castellanos L."/>
            <person name="Poulter R."/>
            <person name="Rodriguez-Romero J."/>
            <person name="Ruiz-Herrera J."/>
            <person name="Shen Y.-Q."/>
            <person name="Zeng Q."/>
            <person name="Galagan J."/>
            <person name="Birren B.W."/>
            <person name="Cuomo C.A."/>
            <person name="Wickes B.L."/>
        </authorList>
    </citation>
    <scope>NUCLEOTIDE SEQUENCE [LARGE SCALE GENOMIC DNA]</scope>
    <source>
        <strain evidence="2">RA 99-880 / ATCC MYA-4621 / FGSC 9543 / NRRL 43880</strain>
    </source>
</reference>
<dbReference type="GeneID" id="93613759"/>
<accession>I1C0V3</accession>
<evidence type="ECO:0000313" key="1">
    <source>
        <dbReference type="EMBL" id="EIE82083.1"/>
    </source>
</evidence>
<dbReference type="InParanoid" id="I1C0V3"/>
<dbReference type="VEuPathDB" id="FungiDB:RO3G_06788"/>
<dbReference type="Proteomes" id="UP000009138">
    <property type="component" value="Unassembled WGS sequence"/>
</dbReference>
<dbReference type="EMBL" id="CH476736">
    <property type="protein sequence ID" value="EIE82083.1"/>
    <property type="molecule type" value="Genomic_DNA"/>
</dbReference>
<evidence type="ECO:0000313" key="2">
    <source>
        <dbReference type="Proteomes" id="UP000009138"/>
    </source>
</evidence>
<keyword evidence="2" id="KW-1185">Reference proteome</keyword>
<sequence length="151" mass="17482">MQANKSSSKAIKEAIRNKIYRPCNQVKLAIAKKEMPEVGLLDDQSRTQSNDFLSSYPEDYTFQENLIYYDVMASPKNHFKAFFRLAELSEAEQTKQFACFPLRSTFIPCYMTLDSKIIHYHILKSKTNPKIGSKFETWGAVVDLNKKAFKH</sequence>
<dbReference type="RefSeq" id="XP_067517479.1">
    <property type="nucleotide sequence ID" value="XM_067661378.1"/>
</dbReference>
<gene>
    <name evidence="1" type="ORF">RO3G_06788</name>
</gene>
<dbReference type="AlphaFoldDB" id="I1C0V3"/>
<proteinExistence type="predicted"/>
<name>I1C0V3_RHIO9</name>
<dbReference type="OrthoDB" id="2288631at2759"/>
<protein>
    <submittedName>
        <fullName evidence="1">Uncharacterized protein</fullName>
    </submittedName>
</protein>